<reference evidence="3" key="1">
    <citation type="journal article" date="2016" name="Front. Microbiol.">
        <title>Genome Sequence of the Piezophilic, Mesophilic Sulfate-Reducing Bacterium Desulfovibrio indicus J2T.</title>
        <authorList>
            <person name="Cao J."/>
            <person name="Maignien L."/>
            <person name="Shao Z."/>
            <person name="Alain K."/>
            <person name="Jebbar M."/>
        </authorList>
    </citation>
    <scope>NUCLEOTIDE SEQUENCE</scope>
    <source>
        <strain evidence="3">DSM 21893</strain>
    </source>
</reference>
<dbReference type="InterPro" id="IPR051534">
    <property type="entry name" value="CBASS_pafABC_assoc_protein"/>
</dbReference>
<evidence type="ECO:0000313" key="3">
    <source>
        <dbReference type="EMBL" id="GJD41921.1"/>
    </source>
</evidence>
<dbReference type="InterPro" id="IPR036388">
    <property type="entry name" value="WH-like_DNA-bd_sf"/>
</dbReference>
<comment type="caution">
    <text evidence="3">The sequence shown here is derived from an EMBL/GenBank/DDBJ whole genome shotgun (WGS) entry which is preliminary data.</text>
</comment>
<gene>
    <name evidence="3" type="ORF">OICFNHDK_4405</name>
</gene>
<protein>
    <submittedName>
        <fullName evidence="3">Uncharacterized protein</fullName>
    </submittedName>
</protein>
<feature type="domain" description="Helix-turn-helix type 11" evidence="1">
    <location>
        <begin position="4"/>
        <end position="32"/>
    </location>
</feature>
<evidence type="ECO:0000313" key="4">
    <source>
        <dbReference type="Proteomes" id="UP001055307"/>
    </source>
</evidence>
<dbReference type="EMBL" id="BPQF01000031">
    <property type="protein sequence ID" value="GJD41921.1"/>
    <property type="molecule type" value="Genomic_DNA"/>
</dbReference>
<dbReference type="PANTHER" id="PTHR34580:SF3">
    <property type="entry name" value="PROTEIN PAFB"/>
    <property type="match status" value="1"/>
</dbReference>
<organism evidence="3 4">
    <name type="scientific">Methylobacterium bullatum</name>
    <dbReference type="NCBI Taxonomy" id="570505"/>
    <lineage>
        <taxon>Bacteria</taxon>
        <taxon>Pseudomonadati</taxon>
        <taxon>Pseudomonadota</taxon>
        <taxon>Alphaproteobacteria</taxon>
        <taxon>Hyphomicrobiales</taxon>
        <taxon>Methylobacteriaceae</taxon>
        <taxon>Methylobacterium</taxon>
    </lineage>
</organism>
<dbReference type="PROSITE" id="PS52050">
    <property type="entry name" value="WYL"/>
    <property type="match status" value="1"/>
</dbReference>
<sequence>MEAGVSLRTIYRDISALQALGASIEGERGIGYVLRPGFMLPPLMFSNEEIQALALGAQWVSEHTDPGLALAAANVLAKISAVLPADMRDELESDAFHVCGRKDGTEPPNLMVLRQAIREQRKVRITYVSTGEKRREHVIWPIGLGFDEGRQMIGAFCEVRQDYRVFSAETVSAAEMLPERYPGRRHEHLKKWWAKDPARCNAEAVNNLRLVRSSG</sequence>
<evidence type="ECO:0000259" key="1">
    <source>
        <dbReference type="Pfam" id="PF08279"/>
    </source>
</evidence>
<evidence type="ECO:0000259" key="2">
    <source>
        <dbReference type="Pfam" id="PF13280"/>
    </source>
</evidence>
<accession>A0AAV4ZDH9</accession>
<reference evidence="3" key="2">
    <citation type="submission" date="2021-08" db="EMBL/GenBank/DDBJ databases">
        <authorList>
            <person name="Tani A."/>
            <person name="Ola A."/>
            <person name="Ogura Y."/>
            <person name="Katsura K."/>
            <person name="Hayashi T."/>
        </authorList>
    </citation>
    <scope>NUCLEOTIDE SEQUENCE</scope>
    <source>
        <strain evidence="3">DSM 21893</strain>
    </source>
</reference>
<dbReference type="InterPro" id="IPR013196">
    <property type="entry name" value="HTH_11"/>
</dbReference>
<dbReference type="Pfam" id="PF08279">
    <property type="entry name" value="HTH_11"/>
    <property type="match status" value="1"/>
</dbReference>
<dbReference type="Proteomes" id="UP001055307">
    <property type="component" value="Unassembled WGS sequence"/>
</dbReference>
<dbReference type="PANTHER" id="PTHR34580">
    <property type="match status" value="1"/>
</dbReference>
<proteinExistence type="predicted"/>
<keyword evidence="4" id="KW-1185">Reference proteome</keyword>
<dbReference type="InterPro" id="IPR026881">
    <property type="entry name" value="WYL_dom"/>
</dbReference>
<name>A0AAV4ZDH9_9HYPH</name>
<dbReference type="AlphaFoldDB" id="A0AAV4ZDH9"/>
<feature type="domain" description="WYL" evidence="2">
    <location>
        <begin position="109"/>
        <end position="176"/>
    </location>
</feature>
<dbReference type="Gene3D" id="1.10.10.10">
    <property type="entry name" value="Winged helix-like DNA-binding domain superfamily/Winged helix DNA-binding domain"/>
    <property type="match status" value="1"/>
</dbReference>
<dbReference type="Pfam" id="PF13280">
    <property type="entry name" value="WYL"/>
    <property type="match status" value="1"/>
</dbReference>